<keyword evidence="3" id="KW-1185">Reference proteome</keyword>
<evidence type="ECO:0000256" key="1">
    <source>
        <dbReference type="SAM" id="MobiDB-lite"/>
    </source>
</evidence>
<protein>
    <recommendedName>
        <fullName evidence="4">C2H2-type domain-containing protein</fullName>
    </recommendedName>
</protein>
<dbReference type="AlphaFoldDB" id="A0A8K0J102"/>
<feature type="compositionally biased region" description="Basic residues" evidence="1">
    <location>
        <begin position="522"/>
        <end position="532"/>
    </location>
</feature>
<dbReference type="Gene3D" id="3.30.160.60">
    <property type="entry name" value="Classic Zinc Finger"/>
    <property type="match status" value="1"/>
</dbReference>
<sequence length="532" mass="58804">MKSCPYYDVYSNSPQISQPRHAHITSDLDSADKFADAAGHDFMPFSPDRLPIVFPNCVMVESESAAKALADAFKSYRYPTPDGSTGQSPSIASEEFCFHPSASHQSYRSIMSPDRDYGYNSSSGRSSMQAALPGMDLTHTSGFLHVPMENPMDVSHTSQLPLLSSGCYEDMERQGGIFANAFDRPPHHSVPPGTAIGDSMMGLPYAESNQDGRIRSPFDTQRTTKEEYCVDQDVFQRLLDQTPAFTIPCAPLSYCADAAPSSSIAANTRMSGSHEDQQVVASSSSSSSSSSPFSHGNCSNCKSCKKRMPNLHDSTPCQALYCLFGFAGCDCRCKGKNEWKRHVKTQHLLSRLYTCPDCPNKNFNRKDLFTQHYIRMHTSQAEKEAVKTKKTTPEFDKMLGDKQAQAERDEGASPPEVPTCLFQGCDARFANDGTAWDKCLDHVSKHLEAMVAGKEAFRAYKFTHQQLAHFETLGAITQGDHDHWVLGPQSNGERARENKKKIGKRPAEADAEADADALDGHKTHKRHQKGNR</sequence>
<evidence type="ECO:0000313" key="3">
    <source>
        <dbReference type="Proteomes" id="UP000811619"/>
    </source>
</evidence>
<evidence type="ECO:0008006" key="4">
    <source>
        <dbReference type="Google" id="ProtNLM"/>
    </source>
</evidence>
<gene>
    <name evidence="2" type="ORF">E4U42_007565</name>
</gene>
<dbReference type="Proteomes" id="UP000811619">
    <property type="component" value="Unassembled WGS sequence"/>
</dbReference>
<dbReference type="PANTHER" id="PTHR23225">
    <property type="entry name" value="ZINC FINGER PROTEIN"/>
    <property type="match status" value="1"/>
</dbReference>
<evidence type="ECO:0000313" key="2">
    <source>
        <dbReference type="EMBL" id="KAG5916650.1"/>
    </source>
</evidence>
<dbReference type="EMBL" id="SRPY01000876">
    <property type="protein sequence ID" value="KAG5916650.1"/>
    <property type="molecule type" value="Genomic_DNA"/>
</dbReference>
<accession>A0A8K0J102</accession>
<name>A0A8K0J102_9HYPO</name>
<feature type="region of interest" description="Disordered" evidence="1">
    <location>
        <begin position="267"/>
        <end position="295"/>
    </location>
</feature>
<reference evidence="2" key="1">
    <citation type="journal article" date="2020" name="bioRxiv">
        <title>Whole genome comparisons of ergot fungi reveals the divergence and evolution of species within the genus Claviceps are the result of varying mechanisms driving genome evolution and host range expansion.</title>
        <authorList>
            <person name="Wyka S.A."/>
            <person name="Mondo S.J."/>
            <person name="Liu M."/>
            <person name="Dettman J."/>
            <person name="Nalam V."/>
            <person name="Broders K.D."/>
        </authorList>
    </citation>
    <scope>NUCLEOTIDE SEQUENCE</scope>
    <source>
        <strain evidence="2">CCC 489</strain>
    </source>
</reference>
<dbReference type="GO" id="GO:0003700">
    <property type="term" value="F:DNA-binding transcription factor activity"/>
    <property type="evidence" value="ECO:0007669"/>
    <property type="project" value="InterPro"/>
</dbReference>
<organism evidence="2 3">
    <name type="scientific">Claviceps africana</name>
    <dbReference type="NCBI Taxonomy" id="83212"/>
    <lineage>
        <taxon>Eukaryota</taxon>
        <taxon>Fungi</taxon>
        <taxon>Dikarya</taxon>
        <taxon>Ascomycota</taxon>
        <taxon>Pezizomycotina</taxon>
        <taxon>Sordariomycetes</taxon>
        <taxon>Hypocreomycetidae</taxon>
        <taxon>Hypocreales</taxon>
        <taxon>Clavicipitaceae</taxon>
        <taxon>Claviceps</taxon>
    </lineage>
</organism>
<proteinExistence type="predicted"/>
<dbReference type="InterPro" id="IPR039970">
    <property type="entry name" value="TF_Grauzone"/>
</dbReference>
<dbReference type="OrthoDB" id="5388486at2759"/>
<dbReference type="PANTHER" id="PTHR23225:SF2">
    <property type="entry name" value="AT09679P-RELATED"/>
    <property type="match status" value="1"/>
</dbReference>
<feature type="region of interest" description="Disordered" evidence="1">
    <location>
        <begin position="487"/>
        <end position="532"/>
    </location>
</feature>
<feature type="compositionally biased region" description="Low complexity" evidence="1">
    <location>
        <begin position="282"/>
        <end position="291"/>
    </location>
</feature>
<comment type="caution">
    <text evidence="2">The sequence shown here is derived from an EMBL/GenBank/DDBJ whole genome shotgun (WGS) entry which is preliminary data.</text>
</comment>